<comment type="caution">
    <text evidence="2">The sequence shown here is derived from an EMBL/GenBank/DDBJ whole genome shotgun (WGS) entry which is preliminary data.</text>
</comment>
<keyword evidence="1" id="KW-0472">Membrane</keyword>
<dbReference type="EMBL" id="LFOE01000035">
    <property type="protein sequence ID" value="OBY30269.1"/>
    <property type="molecule type" value="Genomic_DNA"/>
</dbReference>
<evidence type="ECO:0008006" key="4">
    <source>
        <dbReference type="Google" id="ProtNLM"/>
    </source>
</evidence>
<proteinExistence type="predicted"/>
<keyword evidence="1" id="KW-0812">Transmembrane</keyword>
<keyword evidence="3" id="KW-1185">Reference proteome</keyword>
<sequence length="158" mass="16448">MTPPTWPAAPPATQPHRRSPVLLAVLAVLLAVAALVAAIVALTQQLATPSYTAAQRAEAKTELCTRYKPAMDAVHIETNGPDAGFGRIALVNGAVVLQGASADPALDSKYRDAALAVVHSYENFVIEASSGRSGDAKFDAALNAVNTKEQVLKDLCGD</sequence>
<dbReference type="AlphaFoldDB" id="A0A1B8SC10"/>
<keyword evidence="1" id="KW-1133">Transmembrane helix</keyword>
<gene>
    <name evidence="2" type="ORF">ACT18_18595</name>
</gene>
<feature type="transmembrane region" description="Helical" evidence="1">
    <location>
        <begin position="20"/>
        <end position="42"/>
    </location>
</feature>
<name>A0A1B8SC10_9MYCO</name>
<accession>A0A1B8SC10</accession>
<dbReference type="Proteomes" id="UP000092668">
    <property type="component" value="Unassembled WGS sequence"/>
</dbReference>
<evidence type="ECO:0000313" key="2">
    <source>
        <dbReference type="EMBL" id="OBY30269.1"/>
    </source>
</evidence>
<evidence type="ECO:0000313" key="3">
    <source>
        <dbReference type="Proteomes" id="UP000092668"/>
    </source>
</evidence>
<reference evidence="2 3" key="1">
    <citation type="submission" date="2015-06" db="EMBL/GenBank/DDBJ databases">
        <title>Genome sequence of Mycobacterium kumamotonense strain Roo.</title>
        <authorList>
            <person name="Greninger A.L."/>
            <person name="Cunningham G."/>
            <person name="Miller S."/>
        </authorList>
    </citation>
    <scope>NUCLEOTIDE SEQUENCE [LARGE SCALE GENOMIC DNA]</scope>
    <source>
        <strain evidence="2 3">Roo</strain>
    </source>
</reference>
<organism evidence="2 3">
    <name type="scientific">Mycolicibacter kumamotonensis</name>
    <dbReference type="NCBI Taxonomy" id="354243"/>
    <lineage>
        <taxon>Bacteria</taxon>
        <taxon>Bacillati</taxon>
        <taxon>Actinomycetota</taxon>
        <taxon>Actinomycetes</taxon>
        <taxon>Mycobacteriales</taxon>
        <taxon>Mycobacteriaceae</taxon>
        <taxon>Mycolicibacter</taxon>
    </lineage>
</organism>
<evidence type="ECO:0000256" key="1">
    <source>
        <dbReference type="SAM" id="Phobius"/>
    </source>
</evidence>
<protein>
    <recommendedName>
        <fullName evidence="4">Alanine and proline rich membrane protein</fullName>
    </recommendedName>
</protein>